<dbReference type="PANTHER" id="PTHR13878">
    <property type="entry name" value="GULONOLACTONE OXIDASE"/>
    <property type="match status" value="1"/>
</dbReference>
<dbReference type="Pfam" id="PF01565">
    <property type="entry name" value="FAD_binding_4"/>
    <property type="match status" value="1"/>
</dbReference>
<evidence type="ECO:0000256" key="1">
    <source>
        <dbReference type="ARBA" id="ARBA00001974"/>
    </source>
</evidence>
<dbReference type="Pfam" id="PF09265">
    <property type="entry name" value="Cytokin-bind"/>
    <property type="match status" value="1"/>
</dbReference>
<dbReference type="InterPro" id="IPR006094">
    <property type="entry name" value="Oxid_FAD_bind_N"/>
</dbReference>
<dbReference type="InterPro" id="IPR016164">
    <property type="entry name" value="FAD-linked_Oxase-like_C"/>
</dbReference>
<organism evidence="10 11">
    <name type="scientific">Castilleja foliolosa</name>
    <dbReference type="NCBI Taxonomy" id="1961234"/>
    <lineage>
        <taxon>Eukaryota</taxon>
        <taxon>Viridiplantae</taxon>
        <taxon>Streptophyta</taxon>
        <taxon>Embryophyta</taxon>
        <taxon>Tracheophyta</taxon>
        <taxon>Spermatophyta</taxon>
        <taxon>Magnoliopsida</taxon>
        <taxon>eudicotyledons</taxon>
        <taxon>Gunneridae</taxon>
        <taxon>Pentapetalae</taxon>
        <taxon>asterids</taxon>
        <taxon>lamiids</taxon>
        <taxon>Lamiales</taxon>
        <taxon>Orobanchaceae</taxon>
        <taxon>Pedicularideae</taxon>
        <taxon>Castillejinae</taxon>
        <taxon>Castilleja</taxon>
    </lineage>
</organism>
<evidence type="ECO:0000256" key="3">
    <source>
        <dbReference type="ARBA" id="ARBA00011928"/>
    </source>
</evidence>
<dbReference type="InterPro" id="IPR036318">
    <property type="entry name" value="FAD-bd_PCMH-like_sf"/>
</dbReference>
<comment type="caution">
    <text evidence="10">The sequence shown here is derived from an EMBL/GenBank/DDBJ whole genome shotgun (WGS) entry which is preliminary data.</text>
</comment>
<dbReference type="InterPro" id="IPR016170">
    <property type="entry name" value="Cytok_DH_C_sf"/>
</dbReference>
<feature type="chain" id="PRO_5044822913" description="cytokinin dehydrogenase" evidence="8">
    <location>
        <begin position="31"/>
        <end position="512"/>
    </location>
</feature>
<dbReference type="AlphaFoldDB" id="A0ABD3C0S8"/>
<keyword evidence="5" id="KW-0274">FAD</keyword>
<reference evidence="11" key="1">
    <citation type="journal article" date="2024" name="IScience">
        <title>Strigolactones Initiate the Formation of Haustorium-like Structures in Castilleja.</title>
        <authorList>
            <person name="Buerger M."/>
            <person name="Peterson D."/>
            <person name="Chory J."/>
        </authorList>
    </citation>
    <scope>NUCLEOTIDE SEQUENCE [LARGE SCALE GENOMIC DNA]</scope>
</reference>
<comment type="cofactor">
    <cofactor evidence="1">
        <name>FAD</name>
        <dbReference type="ChEBI" id="CHEBI:57692"/>
    </cofactor>
</comment>
<keyword evidence="6 10" id="KW-0560">Oxidoreductase</keyword>
<evidence type="ECO:0000259" key="9">
    <source>
        <dbReference type="PROSITE" id="PS51387"/>
    </source>
</evidence>
<dbReference type="InterPro" id="IPR016167">
    <property type="entry name" value="FAD-bd_PCMH_sub1"/>
</dbReference>
<dbReference type="InterPro" id="IPR015345">
    <property type="entry name" value="Cytokinin_DH_FAD/cytokin-bd"/>
</dbReference>
<dbReference type="InterPro" id="IPR050432">
    <property type="entry name" value="FAD-linked_Oxidoreductases_BP"/>
</dbReference>
<evidence type="ECO:0000313" key="11">
    <source>
        <dbReference type="Proteomes" id="UP001632038"/>
    </source>
</evidence>
<dbReference type="GO" id="GO:0019139">
    <property type="term" value="F:cytokinin dehydrogenase activity"/>
    <property type="evidence" value="ECO:0007669"/>
    <property type="project" value="UniProtKB-EC"/>
</dbReference>
<evidence type="ECO:0000256" key="4">
    <source>
        <dbReference type="ARBA" id="ARBA00022630"/>
    </source>
</evidence>
<evidence type="ECO:0000256" key="6">
    <source>
        <dbReference type="ARBA" id="ARBA00023002"/>
    </source>
</evidence>
<sequence length="512" mass="57006">MANLTPHISSFFLLTISIIIVANPWPHTTADSYITRLHNDTFSLIEASKDYGNIVHDFPFFVLQPSSVEDIINLTRSSPAKTIAAKGHGHSLRGQAMALNGVVVNMTTLCNTGEIVIGGDKSSGHNYVDVGGGQLWIDVLNATLKYGMAPRSWTDYLHLTVGGTLSNAGISGQSFLYGPQINNVLQLEVVTGTGQLMNCSANENPTLFEGVLGGLGQFGIITKARIVVDTAPKRVKWARLIYNDFNSFTKDQEYLISTNAPITSYVEGFLIINASTTAFQWSPQFTISDPQQSLITQLLNNQSILYSIELAIYYNDDNQTVASNQFESLHNSLSFTKGLNFSIDAPFFDFIYRVGDLDVPEKGSLLSHPWLNLFIPKSNIFDFNKLVLAGMLPRLNQTSGLFIFYPMNKNKWDDKMSAITPDLTAADEGVFYTLGLLHSSQPSGYEFFDKFNNEVLDVCEKAGIKLKQYLPNYKTNEEWRTHFGIKWNDFNKKKSMFDPNNILSPGQAIFIN</sequence>
<feature type="domain" description="FAD-binding PCMH-type" evidence="9">
    <location>
        <begin position="55"/>
        <end position="231"/>
    </location>
</feature>
<dbReference type="InterPro" id="IPR016166">
    <property type="entry name" value="FAD-bd_PCMH"/>
</dbReference>
<gene>
    <name evidence="10" type="primary">CKX3_9</name>
    <name evidence="10" type="ORF">CASFOL_031990</name>
</gene>
<comment type="similarity">
    <text evidence="2">Belongs to the oxygen-dependent FAD-linked oxidoreductase family.</text>
</comment>
<evidence type="ECO:0000256" key="8">
    <source>
        <dbReference type="SAM" id="SignalP"/>
    </source>
</evidence>
<evidence type="ECO:0000256" key="5">
    <source>
        <dbReference type="ARBA" id="ARBA00022827"/>
    </source>
</evidence>
<dbReference type="EC" id="1.5.99.12" evidence="3"/>
<keyword evidence="11" id="KW-1185">Reference proteome</keyword>
<keyword evidence="4" id="KW-0285">Flavoprotein</keyword>
<dbReference type="InterPro" id="IPR016169">
    <property type="entry name" value="FAD-bd_PCMH_sub2"/>
</dbReference>
<feature type="signal peptide" evidence="8">
    <location>
        <begin position="1"/>
        <end position="30"/>
    </location>
</feature>
<dbReference type="Proteomes" id="UP001632038">
    <property type="component" value="Unassembled WGS sequence"/>
</dbReference>
<dbReference type="PANTHER" id="PTHR13878:SF127">
    <property type="entry name" value="CYTOKININ DEHYDROGENASE 3"/>
    <property type="match status" value="1"/>
</dbReference>
<evidence type="ECO:0000256" key="7">
    <source>
        <dbReference type="ARBA" id="ARBA00048224"/>
    </source>
</evidence>
<comment type="catalytic activity">
    <reaction evidence="7">
        <text>N(6)-dimethylallyladenine + A + H2O = 3-methyl-2-butenal + adenine + AH2</text>
        <dbReference type="Rhea" id="RHEA:13625"/>
        <dbReference type="ChEBI" id="CHEBI:13193"/>
        <dbReference type="ChEBI" id="CHEBI:15377"/>
        <dbReference type="ChEBI" id="CHEBI:15825"/>
        <dbReference type="ChEBI" id="CHEBI:16708"/>
        <dbReference type="ChEBI" id="CHEBI:17499"/>
        <dbReference type="ChEBI" id="CHEBI:17660"/>
        <dbReference type="EC" id="1.5.99.12"/>
    </reaction>
</comment>
<proteinExistence type="inferred from homology"/>
<dbReference type="PROSITE" id="PS51387">
    <property type="entry name" value="FAD_PCMH"/>
    <property type="match status" value="1"/>
</dbReference>
<evidence type="ECO:0000313" key="10">
    <source>
        <dbReference type="EMBL" id="KAL3623174.1"/>
    </source>
</evidence>
<protein>
    <recommendedName>
        <fullName evidence="3">cytokinin dehydrogenase</fullName>
        <ecNumber evidence="3">1.5.99.12</ecNumber>
    </recommendedName>
</protein>
<dbReference type="SUPFAM" id="SSF55103">
    <property type="entry name" value="FAD-linked oxidases, C-terminal domain"/>
    <property type="match status" value="1"/>
</dbReference>
<name>A0ABD3C0S8_9LAMI</name>
<dbReference type="SUPFAM" id="SSF56176">
    <property type="entry name" value="FAD-binding/transporter-associated domain-like"/>
    <property type="match status" value="1"/>
</dbReference>
<evidence type="ECO:0000256" key="2">
    <source>
        <dbReference type="ARBA" id="ARBA00005466"/>
    </source>
</evidence>
<dbReference type="EMBL" id="JAVIJP010000054">
    <property type="protein sequence ID" value="KAL3623174.1"/>
    <property type="molecule type" value="Genomic_DNA"/>
</dbReference>
<keyword evidence="8" id="KW-0732">Signal</keyword>
<dbReference type="Gene3D" id="3.30.43.10">
    <property type="entry name" value="Uridine Diphospho-n-acetylenolpyruvylglucosamine Reductase, domain 2"/>
    <property type="match status" value="1"/>
</dbReference>
<accession>A0ABD3C0S8</accession>
<dbReference type="Gene3D" id="3.30.465.10">
    <property type="match status" value="1"/>
</dbReference>
<dbReference type="Gene3D" id="3.40.462.10">
    <property type="entry name" value="FAD-linked oxidases, C-terminal domain"/>
    <property type="match status" value="1"/>
</dbReference>